<dbReference type="GO" id="GO:0006351">
    <property type="term" value="P:DNA-templated transcription"/>
    <property type="evidence" value="ECO:0007669"/>
    <property type="project" value="InterPro"/>
</dbReference>
<dbReference type="InterPro" id="IPR008540">
    <property type="entry name" value="BES1_N"/>
</dbReference>
<dbReference type="Proteomes" id="UP000790787">
    <property type="component" value="Chromosome 17"/>
</dbReference>
<dbReference type="OrthoDB" id="775852at2759"/>
<dbReference type="GeneID" id="107788835"/>
<comment type="function">
    <text evidence="5">Functions in brassinosteroid signaling. May function as transcriptional repressor.</text>
</comment>
<keyword evidence="4 5" id="KW-0804">Transcription</keyword>
<dbReference type="PANTHER" id="PTHR31506:SF15">
    <property type="entry name" value="BES1_BZR1 HOMOLOG PROTEIN 2"/>
    <property type="match status" value="1"/>
</dbReference>
<dbReference type="SMR" id="A0A1S3ZNU3"/>
<reference evidence="9" key="2">
    <citation type="submission" date="2025-08" db="UniProtKB">
        <authorList>
            <consortium name="RefSeq"/>
        </authorList>
    </citation>
    <scope>IDENTIFICATION</scope>
    <source>
        <tissue evidence="9">Leaf</tissue>
    </source>
</reference>
<feature type="domain" description="BES1/BZR1 plant transcription factor N-terminal" evidence="7">
    <location>
        <begin position="7"/>
        <end position="130"/>
    </location>
</feature>
<dbReference type="PANTHER" id="PTHR31506">
    <property type="entry name" value="BES1/BZR1 HOMOLOG PROTEIN 3-RELATED"/>
    <property type="match status" value="1"/>
</dbReference>
<dbReference type="RefSeq" id="XP_016466051.1">
    <property type="nucleotide sequence ID" value="XM_016610565.1"/>
</dbReference>
<comment type="similarity">
    <text evidence="1 5">Belongs to the BZR/LAT61 family.</text>
</comment>
<dbReference type="GO" id="GO:0003700">
    <property type="term" value="F:DNA-binding transcription factor activity"/>
    <property type="evidence" value="ECO:0007669"/>
    <property type="project" value="UniProtKB-UniRule"/>
</dbReference>
<dbReference type="KEGG" id="nta:107788835"/>
<dbReference type="InterPro" id="IPR033264">
    <property type="entry name" value="BZR"/>
</dbReference>
<keyword evidence="3 5" id="KW-0238">DNA-binding</keyword>
<accession>A0A1S3ZNU3</accession>
<protein>
    <recommendedName>
        <fullName evidence="5">Protein BZR1 homolog</fullName>
    </recommendedName>
    <alternativeName>
        <fullName evidence="5">Protein BRASSINAZOLE-RESISTANT 1 homolog</fullName>
    </alternativeName>
</protein>
<gene>
    <name evidence="9" type="primary">LOC107788835</name>
</gene>
<name>A0A1S3ZNU3_TOBAC</name>
<proteinExistence type="inferred from homology"/>
<evidence type="ECO:0000259" key="7">
    <source>
        <dbReference type="Pfam" id="PF05687"/>
    </source>
</evidence>
<dbReference type="STRING" id="4097.A0A1S3ZNU3"/>
<organism evidence="8 9">
    <name type="scientific">Nicotiana tabacum</name>
    <name type="common">Common tobacco</name>
    <dbReference type="NCBI Taxonomy" id="4097"/>
    <lineage>
        <taxon>Eukaryota</taxon>
        <taxon>Viridiplantae</taxon>
        <taxon>Streptophyta</taxon>
        <taxon>Embryophyta</taxon>
        <taxon>Tracheophyta</taxon>
        <taxon>Spermatophyta</taxon>
        <taxon>Magnoliopsida</taxon>
        <taxon>eudicotyledons</taxon>
        <taxon>Gunneridae</taxon>
        <taxon>Pentapetalae</taxon>
        <taxon>asterids</taxon>
        <taxon>lamiids</taxon>
        <taxon>Solanales</taxon>
        <taxon>Solanaceae</taxon>
        <taxon>Nicotianoideae</taxon>
        <taxon>Nicotianeae</taxon>
        <taxon>Nicotiana</taxon>
    </lineage>
</organism>
<dbReference type="GO" id="GO:0009742">
    <property type="term" value="P:brassinosteroid mediated signaling pathway"/>
    <property type="evidence" value="ECO:0007669"/>
    <property type="project" value="UniProtKB-UniRule"/>
</dbReference>
<evidence type="ECO:0000256" key="1">
    <source>
        <dbReference type="ARBA" id="ARBA00005909"/>
    </source>
</evidence>
<evidence type="ECO:0000313" key="9">
    <source>
        <dbReference type="RefSeq" id="XP_016466051.1"/>
    </source>
</evidence>
<dbReference type="PaxDb" id="4097-A0A1S3ZNU3"/>
<evidence type="ECO:0000313" key="8">
    <source>
        <dbReference type="Proteomes" id="UP000790787"/>
    </source>
</evidence>
<dbReference type="RefSeq" id="XP_016466051.1">
    <property type="nucleotide sequence ID" value="XM_016610565.2"/>
</dbReference>
<dbReference type="GO" id="GO:0005634">
    <property type="term" value="C:nucleus"/>
    <property type="evidence" value="ECO:0007669"/>
    <property type="project" value="UniProtKB-SubCell"/>
</dbReference>
<keyword evidence="2 5" id="KW-0805">Transcription regulation</keyword>
<evidence type="ECO:0000256" key="6">
    <source>
        <dbReference type="SAM" id="MobiDB-lite"/>
    </source>
</evidence>
<feature type="region of interest" description="Disordered" evidence="6">
    <location>
        <begin position="1"/>
        <end position="25"/>
    </location>
</feature>
<keyword evidence="8" id="KW-1185">Reference proteome</keyword>
<evidence type="ECO:0000256" key="4">
    <source>
        <dbReference type="ARBA" id="ARBA00023163"/>
    </source>
</evidence>
<dbReference type="AlphaFoldDB" id="A0A1S3ZNU3"/>
<keyword evidence="5" id="KW-1070">Brassinosteroid signaling pathway</keyword>
<evidence type="ECO:0000256" key="2">
    <source>
        <dbReference type="ARBA" id="ARBA00023015"/>
    </source>
</evidence>
<evidence type="ECO:0000256" key="5">
    <source>
        <dbReference type="RuleBase" id="RU369040"/>
    </source>
</evidence>
<evidence type="ECO:0000256" key="3">
    <source>
        <dbReference type="ARBA" id="ARBA00023125"/>
    </source>
</evidence>
<reference evidence="8" key="1">
    <citation type="journal article" date="2014" name="Nat. Commun.">
        <title>The tobacco genome sequence and its comparison with those of tomato and potato.</title>
        <authorList>
            <person name="Sierro N."/>
            <person name="Battey J.N."/>
            <person name="Ouadi S."/>
            <person name="Bakaher N."/>
            <person name="Bovet L."/>
            <person name="Willig A."/>
            <person name="Goepfert S."/>
            <person name="Peitsch M.C."/>
            <person name="Ivanov N.V."/>
        </authorList>
    </citation>
    <scope>NUCLEOTIDE SEQUENCE [LARGE SCALE GENOMIC DNA]</scope>
</reference>
<feature type="region of interest" description="Disordered" evidence="6">
    <location>
        <begin position="153"/>
        <end position="178"/>
    </location>
</feature>
<comment type="subcellular location">
    <subcellularLocation>
        <location evidence="5">Nucleus</location>
    </subcellularLocation>
</comment>
<sequence length="317" mass="34206">MTVPGGSSGRLPTWKERENNKRRERRRRAIAAKIFSGLRSQGNFKLPKHCDNNEVYKALCIQVGWVVEEDGTTYRKGCKPPPNEITGASMNISTCSSVQLSPMSSFFPSPAPSYHASPTSSSFPGPSRCEGNPPPYILPFLHNLAAIPSSLPHPRISSSAPVTPPLSSPTRRSKPKPVLESLSASALHSFCHPIFAVSAPSSPNRRQHSKPATITKCEESDASPVEFAHWVSSQIVAPSAAPTSPTFNLVRPAFQQDVLLDALKGHGEFGCGEAAQRGRGSEFDFGSGKVMAWEGERIHGIAVDDLELTLGSRKARA</sequence>
<dbReference type="Pfam" id="PF05687">
    <property type="entry name" value="BES1_N"/>
    <property type="match status" value="1"/>
</dbReference>
<dbReference type="GO" id="GO:0003677">
    <property type="term" value="F:DNA binding"/>
    <property type="evidence" value="ECO:0007669"/>
    <property type="project" value="UniProtKB-UniRule"/>
</dbReference>